<dbReference type="PANTHER" id="PTHR23389">
    <property type="entry name" value="CHROMOSOME TRANSMISSION FIDELITY FACTOR 18"/>
    <property type="match status" value="1"/>
</dbReference>
<dbReference type="GO" id="GO:0005663">
    <property type="term" value="C:DNA replication factor C complex"/>
    <property type="evidence" value="ECO:0007669"/>
    <property type="project" value="InterPro"/>
</dbReference>
<feature type="compositionally biased region" description="Basic residues" evidence="11">
    <location>
        <begin position="1076"/>
        <end position="1087"/>
    </location>
</feature>
<evidence type="ECO:0000313" key="14">
    <source>
        <dbReference type="Proteomes" id="UP000318582"/>
    </source>
</evidence>
<keyword evidence="9 10" id="KW-0539">Nucleus</keyword>
<feature type="compositionally biased region" description="Low complexity" evidence="11">
    <location>
        <begin position="84"/>
        <end position="94"/>
    </location>
</feature>
<dbReference type="PIRSF" id="PIRSF036578">
    <property type="entry name" value="RFC1"/>
    <property type="match status" value="1"/>
</dbReference>
<feature type="compositionally biased region" description="Low complexity" evidence="11">
    <location>
        <begin position="14"/>
        <end position="31"/>
    </location>
</feature>
<dbReference type="SUPFAM" id="SSF48019">
    <property type="entry name" value="post-AAA+ oligomerization domain-like"/>
    <property type="match status" value="1"/>
</dbReference>
<keyword evidence="4" id="KW-0597">Phosphoprotein</keyword>
<dbReference type="GO" id="GO:0003677">
    <property type="term" value="F:DNA binding"/>
    <property type="evidence" value="ECO:0007669"/>
    <property type="project" value="UniProtKB-KW"/>
</dbReference>
<sequence>MDIRNFFQPKGDGKSTSAAKTNATSKTSPTKGKAPKGIVPKPSGASSEYFRTSETGTKRKKNSRAVIESSDEEKSAPARNATGSARASHASSPSKKAKIEEAVEVVEADPATFAGTESKVKRTTRASKIAANKTSPRSVVKSPTTPEMVVEIDDDPAPAKRSTAKRSTHKRQAKKGVADGDDADEGTDVDEDAETETPAKPAMIKASPVKKTTPKPSPAAAAKTESAANGKSEVKAAIKQEPPSKPAVTIETSKRKLPSTITGEATETPSKRKLPSTITGETTELPIKGKPPSTISGTATETPKRKLPSTISGEGTETPSKRKLPSTVSGETADETPPAKKKFNPYDYRNKLAAGPSAPGSKEIPEGAQNCLAGLSFVFTGELSSIGRDEATSLVKRYGGRVVGTPSSKTSYVVIGAEPGASKLKKVDDLNLKTVDEDGFLDLIRTLPAKAEFESPAKPKGKGKAATVTKAPARPAKADAAVAAANKNAHNGELWTTKYKPQKYDDVIGNKTLVLQLAKWLGKWEEYRANNFKRQGGDELSDRRAALLSGPPGIGKTTTAHLVAKLEGFDVLEFNASDTRSKKALDDVFRESIGSHAVTEYFGTAVASGAKGRSLADGGHGKRQLVIMDEVDGMSGGDRGGSAELIQLIKKSKVPIICICNDRASPKIKSLANHCADFRFRRPAANQVEARIRAIATVEGLELKPNVVAELVSSTSADIRQILNLLSTYRLSGTVMTFDQSKALAKTSEKNTAVSPFDATAKLFSPGSLNMSLNERIEMYFHDYGLMPLMVQESYVKSKPAIATHLHGNDSRRVALETLACMANAADSISLGDLVDRIQRGTQNWSLMPVHAVLSTVRPCFFTHGGLGGMVGFPSWLGKNSTQTKNGRQLKEVQSHMRLHISGNKSEVRLNYLPALASALTIPLATEGEDAIEDVIQFMDDYYLNKEDRDAVLELGIDKKMAKMAKDIPTSVKTAFTRIYNKSNHPTALLNMSFAKGKKGAGAAGDGVIPDSEDVVEAEEPVVEDDSGDKDDEDNLSDDAALGADKLIVKKAEKGKGTCRPSSASAASSSSSAAKGKAKASGSRKRS</sequence>
<dbReference type="GO" id="GO:0005524">
    <property type="term" value="F:ATP binding"/>
    <property type="evidence" value="ECO:0007669"/>
    <property type="project" value="UniProtKB-UniRule"/>
</dbReference>
<feature type="compositionally biased region" description="Basic residues" evidence="11">
    <location>
        <begin position="162"/>
        <end position="174"/>
    </location>
</feature>
<dbReference type="AlphaFoldDB" id="A0A507E261"/>
<keyword evidence="6 10" id="KW-0547">Nucleotide-binding</keyword>
<dbReference type="STRING" id="109895.A0A507E261"/>
<dbReference type="InterPro" id="IPR003959">
    <property type="entry name" value="ATPase_AAA_core"/>
</dbReference>
<dbReference type="EMBL" id="QEAQ01000045">
    <property type="protein sequence ID" value="TPX57906.1"/>
    <property type="molecule type" value="Genomic_DNA"/>
</dbReference>
<protein>
    <recommendedName>
        <fullName evidence="3 10">Replication factor C subunit 1</fullName>
    </recommendedName>
</protein>
<dbReference type="Gene3D" id="1.10.8.60">
    <property type="match status" value="1"/>
</dbReference>
<feature type="compositionally biased region" description="Low complexity" evidence="11">
    <location>
        <begin position="218"/>
        <end position="228"/>
    </location>
</feature>
<dbReference type="Proteomes" id="UP000318582">
    <property type="component" value="Unassembled WGS sequence"/>
</dbReference>
<dbReference type="FunFam" id="3.40.50.10190:FF:000001">
    <property type="entry name" value="Replication factor C subunit 1"/>
    <property type="match status" value="1"/>
</dbReference>
<keyword evidence="8" id="KW-0238">DNA-binding</keyword>
<keyword evidence="5 10" id="KW-0235">DNA replication</keyword>
<dbReference type="Pfam" id="PF08519">
    <property type="entry name" value="RFC1"/>
    <property type="match status" value="1"/>
</dbReference>
<dbReference type="PROSITE" id="PS50172">
    <property type="entry name" value="BRCT"/>
    <property type="match status" value="1"/>
</dbReference>
<evidence type="ECO:0000256" key="11">
    <source>
        <dbReference type="SAM" id="MobiDB-lite"/>
    </source>
</evidence>
<dbReference type="InterPro" id="IPR003593">
    <property type="entry name" value="AAA+_ATPase"/>
</dbReference>
<organism evidence="13 14">
    <name type="scientific">Powellomyces hirtus</name>
    <dbReference type="NCBI Taxonomy" id="109895"/>
    <lineage>
        <taxon>Eukaryota</taxon>
        <taxon>Fungi</taxon>
        <taxon>Fungi incertae sedis</taxon>
        <taxon>Chytridiomycota</taxon>
        <taxon>Chytridiomycota incertae sedis</taxon>
        <taxon>Chytridiomycetes</taxon>
        <taxon>Spizellomycetales</taxon>
        <taxon>Powellomycetaceae</taxon>
        <taxon>Powellomyces</taxon>
    </lineage>
</organism>
<feature type="compositionally biased region" description="Basic and acidic residues" evidence="11">
    <location>
        <begin position="1047"/>
        <end position="1056"/>
    </location>
</feature>
<comment type="similarity">
    <text evidence="2 10">Belongs to the activator 1 large subunit family.</text>
</comment>
<dbReference type="InterPro" id="IPR013725">
    <property type="entry name" value="DNA_replication_fac_RFC1_C"/>
</dbReference>
<feature type="compositionally biased region" description="Polar residues" evidence="11">
    <location>
        <begin position="259"/>
        <end position="268"/>
    </location>
</feature>
<dbReference type="FunFam" id="3.40.50.300:FF:000395">
    <property type="entry name" value="Replication factor C subunit 1"/>
    <property type="match status" value="1"/>
</dbReference>
<evidence type="ECO:0000256" key="8">
    <source>
        <dbReference type="ARBA" id="ARBA00023125"/>
    </source>
</evidence>
<dbReference type="InterPro" id="IPR008921">
    <property type="entry name" value="DNA_pol3_clamp-load_cplx_C"/>
</dbReference>
<dbReference type="GO" id="GO:0006271">
    <property type="term" value="P:DNA strand elongation involved in DNA replication"/>
    <property type="evidence" value="ECO:0007669"/>
    <property type="project" value="UniProtKB-ARBA"/>
</dbReference>
<evidence type="ECO:0000256" key="9">
    <source>
        <dbReference type="ARBA" id="ARBA00023242"/>
    </source>
</evidence>
<dbReference type="SMART" id="SM00292">
    <property type="entry name" value="BRCT"/>
    <property type="match status" value="1"/>
</dbReference>
<evidence type="ECO:0000256" key="10">
    <source>
        <dbReference type="PIRNR" id="PIRNR036578"/>
    </source>
</evidence>
<evidence type="ECO:0000256" key="4">
    <source>
        <dbReference type="ARBA" id="ARBA00022553"/>
    </source>
</evidence>
<dbReference type="Gene3D" id="1.20.272.10">
    <property type="match status" value="1"/>
</dbReference>
<dbReference type="GO" id="GO:0005634">
    <property type="term" value="C:nucleus"/>
    <property type="evidence" value="ECO:0007669"/>
    <property type="project" value="UniProtKB-SubCell"/>
</dbReference>
<dbReference type="CDD" id="cd00009">
    <property type="entry name" value="AAA"/>
    <property type="match status" value="1"/>
</dbReference>
<reference evidence="13 14" key="1">
    <citation type="journal article" date="2019" name="Sci. Rep.">
        <title>Comparative genomics of chytrid fungi reveal insights into the obligate biotrophic and pathogenic lifestyle of Synchytrium endobioticum.</title>
        <authorList>
            <person name="van de Vossenberg B.T.L.H."/>
            <person name="Warris S."/>
            <person name="Nguyen H.D.T."/>
            <person name="van Gent-Pelzer M.P.E."/>
            <person name="Joly D.L."/>
            <person name="van de Geest H.C."/>
            <person name="Bonants P.J.M."/>
            <person name="Smith D.S."/>
            <person name="Levesque C.A."/>
            <person name="van der Lee T.A.J."/>
        </authorList>
    </citation>
    <scope>NUCLEOTIDE SEQUENCE [LARGE SCALE GENOMIC DNA]</scope>
    <source>
        <strain evidence="13 14">CBS 809.83</strain>
    </source>
</reference>
<dbReference type="InterPro" id="IPR036420">
    <property type="entry name" value="BRCT_dom_sf"/>
</dbReference>
<dbReference type="GO" id="GO:0003689">
    <property type="term" value="F:DNA clamp loader activity"/>
    <property type="evidence" value="ECO:0007669"/>
    <property type="project" value="UniProtKB-UniRule"/>
</dbReference>
<dbReference type="PANTHER" id="PTHR23389:SF6">
    <property type="entry name" value="REPLICATION FACTOR C SUBUNIT 1"/>
    <property type="match status" value="1"/>
</dbReference>
<dbReference type="Gene3D" id="3.40.50.300">
    <property type="entry name" value="P-loop containing nucleotide triphosphate hydrolases"/>
    <property type="match status" value="1"/>
</dbReference>
<dbReference type="Pfam" id="PF00533">
    <property type="entry name" value="BRCT"/>
    <property type="match status" value="1"/>
</dbReference>
<feature type="compositionally biased region" description="Polar residues" evidence="11">
    <location>
        <begin position="309"/>
        <end position="318"/>
    </location>
</feature>
<evidence type="ECO:0000256" key="2">
    <source>
        <dbReference type="ARBA" id="ARBA00006116"/>
    </source>
</evidence>
<dbReference type="GO" id="GO:0006281">
    <property type="term" value="P:DNA repair"/>
    <property type="evidence" value="ECO:0007669"/>
    <property type="project" value="InterPro"/>
</dbReference>
<evidence type="ECO:0000256" key="3">
    <source>
        <dbReference type="ARBA" id="ARBA00020401"/>
    </source>
</evidence>
<evidence type="ECO:0000259" key="12">
    <source>
        <dbReference type="PROSITE" id="PS50172"/>
    </source>
</evidence>
<accession>A0A507E261</accession>
<dbReference type="InterPro" id="IPR027417">
    <property type="entry name" value="P-loop_NTPase"/>
</dbReference>
<comment type="caution">
    <text evidence="13">The sequence shown here is derived from an EMBL/GenBank/DDBJ whole genome shotgun (WGS) entry which is preliminary data.</text>
</comment>
<comment type="subcellular location">
    <subcellularLocation>
        <location evidence="1 10">Nucleus</location>
    </subcellularLocation>
</comment>
<keyword evidence="14" id="KW-1185">Reference proteome</keyword>
<dbReference type="FunFam" id="1.10.8.60:FF:000021">
    <property type="entry name" value="Replication factor C subunit 1"/>
    <property type="match status" value="1"/>
</dbReference>
<evidence type="ECO:0000256" key="5">
    <source>
        <dbReference type="ARBA" id="ARBA00022705"/>
    </source>
</evidence>
<dbReference type="GO" id="GO:0016887">
    <property type="term" value="F:ATP hydrolysis activity"/>
    <property type="evidence" value="ECO:0007669"/>
    <property type="project" value="InterPro"/>
</dbReference>
<feature type="compositionally biased region" description="Low complexity" evidence="11">
    <location>
        <begin position="1062"/>
        <end position="1075"/>
    </location>
</feature>
<name>A0A507E261_9FUNG</name>
<dbReference type="SUPFAM" id="SSF52113">
    <property type="entry name" value="BRCT domain"/>
    <property type="match status" value="1"/>
</dbReference>
<dbReference type="SUPFAM" id="SSF52540">
    <property type="entry name" value="P-loop containing nucleoside triphosphate hydrolases"/>
    <property type="match status" value="1"/>
</dbReference>
<dbReference type="Pfam" id="PF00004">
    <property type="entry name" value="AAA"/>
    <property type="match status" value="1"/>
</dbReference>
<evidence type="ECO:0000313" key="13">
    <source>
        <dbReference type="EMBL" id="TPX57906.1"/>
    </source>
</evidence>
<dbReference type="SMART" id="SM00382">
    <property type="entry name" value="AAA"/>
    <property type="match status" value="1"/>
</dbReference>
<feature type="region of interest" description="Disordered" evidence="11">
    <location>
        <begin position="1001"/>
        <end position="1087"/>
    </location>
</feature>
<dbReference type="FunFam" id="1.20.272.10:FF:000005">
    <property type="entry name" value="Replication factor C subunit 1"/>
    <property type="match status" value="1"/>
</dbReference>
<evidence type="ECO:0000256" key="6">
    <source>
        <dbReference type="ARBA" id="ARBA00022741"/>
    </source>
</evidence>
<feature type="compositionally biased region" description="Acidic residues" evidence="11">
    <location>
        <begin position="179"/>
        <end position="195"/>
    </location>
</feature>
<feature type="region of interest" description="Disordered" evidence="11">
    <location>
        <begin position="1"/>
        <end position="362"/>
    </location>
</feature>
<evidence type="ECO:0000256" key="1">
    <source>
        <dbReference type="ARBA" id="ARBA00004123"/>
    </source>
</evidence>
<feature type="domain" description="BRCT" evidence="12">
    <location>
        <begin position="367"/>
        <end position="445"/>
    </location>
</feature>
<dbReference type="Pfam" id="PF25361">
    <property type="entry name" value="AAA_lid_RFC1"/>
    <property type="match status" value="1"/>
</dbReference>
<evidence type="ECO:0000256" key="7">
    <source>
        <dbReference type="ARBA" id="ARBA00022840"/>
    </source>
</evidence>
<feature type="compositionally biased region" description="Polar residues" evidence="11">
    <location>
        <begin position="132"/>
        <end position="145"/>
    </location>
</feature>
<proteinExistence type="inferred from homology"/>
<dbReference type="InterPro" id="IPR012178">
    <property type="entry name" value="RFC1"/>
</dbReference>
<feature type="compositionally biased region" description="Acidic residues" evidence="11">
    <location>
        <begin position="1011"/>
        <end position="1037"/>
    </location>
</feature>
<dbReference type="Gene3D" id="3.40.50.10190">
    <property type="entry name" value="BRCT domain"/>
    <property type="match status" value="1"/>
</dbReference>
<keyword evidence="7 10" id="KW-0067">ATP-binding</keyword>
<dbReference type="InterPro" id="IPR001357">
    <property type="entry name" value="BRCT_dom"/>
</dbReference>
<feature type="compositionally biased region" description="Polar residues" evidence="11">
    <location>
        <begin position="44"/>
        <end position="55"/>
    </location>
</feature>
<gene>
    <name evidence="13" type="ORF">PhCBS80983_g03500</name>
</gene>